<organism evidence="2 3">
    <name type="scientific">Plakobranchus ocellatus</name>
    <dbReference type="NCBI Taxonomy" id="259542"/>
    <lineage>
        <taxon>Eukaryota</taxon>
        <taxon>Metazoa</taxon>
        <taxon>Spiralia</taxon>
        <taxon>Lophotrochozoa</taxon>
        <taxon>Mollusca</taxon>
        <taxon>Gastropoda</taxon>
        <taxon>Heterobranchia</taxon>
        <taxon>Euthyneura</taxon>
        <taxon>Panpulmonata</taxon>
        <taxon>Sacoglossa</taxon>
        <taxon>Placobranchoidea</taxon>
        <taxon>Plakobranchidae</taxon>
        <taxon>Plakobranchus</taxon>
    </lineage>
</organism>
<comment type="caution">
    <text evidence="2">The sequence shown here is derived from an EMBL/GenBank/DDBJ whole genome shotgun (WGS) entry which is preliminary data.</text>
</comment>
<dbReference type="PANTHER" id="PTHR46989:SF3">
    <property type="entry name" value="USPA DOMAIN-CONTAINING PROTEIN"/>
    <property type="match status" value="1"/>
</dbReference>
<dbReference type="AlphaFoldDB" id="A0AAV4BAG1"/>
<dbReference type="EMBL" id="BLXT01004610">
    <property type="protein sequence ID" value="GFO15699.1"/>
    <property type="molecule type" value="Genomic_DNA"/>
</dbReference>
<keyword evidence="3" id="KW-1185">Reference proteome</keyword>
<dbReference type="Gene3D" id="3.40.50.620">
    <property type="entry name" value="HUPs"/>
    <property type="match status" value="1"/>
</dbReference>
<evidence type="ECO:0000259" key="1">
    <source>
        <dbReference type="Pfam" id="PF00582"/>
    </source>
</evidence>
<gene>
    <name evidence="2" type="ORF">PoB_004220400</name>
</gene>
<protein>
    <submittedName>
        <fullName evidence="2">Universal stress protein a-like protein</fullName>
    </submittedName>
</protein>
<dbReference type="CDD" id="cd23659">
    <property type="entry name" value="USP_At3g01520-like"/>
    <property type="match status" value="1"/>
</dbReference>
<dbReference type="SUPFAM" id="SSF52402">
    <property type="entry name" value="Adenine nucleotide alpha hydrolases-like"/>
    <property type="match status" value="1"/>
</dbReference>
<dbReference type="Proteomes" id="UP000735302">
    <property type="component" value="Unassembled WGS sequence"/>
</dbReference>
<dbReference type="Pfam" id="PF00582">
    <property type="entry name" value="Usp"/>
    <property type="match status" value="1"/>
</dbReference>
<feature type="domain" description="UspA" evidence="1">
    <location>
        <begin position="32"/>
        <end position="138"/>
    </location>
</feature>
<name>A0AAV4BAG1_9GAST</name>
<proteinExistence type="predicted"/>
<accession>A0AAV4BAG1</accession>
<evidence type="ECO:0000313" key="3">
    <source>
        <dbReference type="Proteomes" id="UP000735302"/>
    </source>
</evidence>
<reference evidence="2 3" key="1">
    <citation type="journal article" date="2021" name="Elife">
        <title>Chloroplast acquisition without the gene transfer in kleptoplastic sea slugs, Plakobranchus ocellatus.</title>
        <authorList>
            <person name="Maeda T."/>
            <person name="Takahashi S."/>
            <person name="Yoshida T."/>
            <person name="Shimamura S."/>
            <person name="Takaki Y."/>
            <person name="Nagai Y."/>
            <person name="Toyoda A."/>
            <person name="Suzuki Y."/>
            <person name="Arimoto A."/>
            <person name="Ishii H."/>
            <person name="Satoh N."/>
            <person name="Nishiyama T."/>
            <person name="Hasebe M."/>
            <person name="Maruyama T."/>
            <person name="Minagawa J."/>
            <person name="Obokata J."/>
            <person name="Shigenobu S."/>
        </authorList>
    </citation>
    <scope>NUCLEOTIDE SEQUENCE [LARGE SCALE GENOMIC DNA]</scope>
</reference>
<sequence>MVDGMFSVIHGKNVWSLKSMFRRAMTLGTEERSVVLAVDDSSNAEYAFDWYVTHFHKPETRMYLVHCPETYANVTMMSPGKVQELIKECEAKIKSIESKYLAKMKASGIQGEFIRLHGEKPGHAIIDCATTKNATFIVT</sequence>
<dbReference type="PANTHER" id="PTHR46989">
    <property type="entry name" value="USP DOMAIN-CONTAINING PROTEIN"/>
    <property type="match status" value="1"/>
</dbReference>
<feature type="non-terminal residue" evidence="2">
    <location>
        <position position="139"/>
    </location>
</feature>
<dbReference type="InterPro" id="IPR006016">
    <property type="entry name" value="UspA"/>
</dbReference>
<dbReference type="InterPro" id="IPR014729">
    <property type="entry name" value="Rossmann-like_a/b/a_fold"/>
</dbReference>
<evidence type="ECO:0000313" key="2">
    <source>
        <dbReference type="EMBL" id="GFO15699.1"/>
    </source>
</evidence>